<name>A0A816L715_BRANA</name>
<gene>
    <name evidence="1" type="ORF">DARMORV10_C05P44960.1</name>
</gene>
<organism evidence="1">
    <name type="scientific">Brassica napus</name>
    <name type="common">Rape</name>
    <dbReference type="NCBI Taxonomy" id="3708"/>
    <lineage>
        <taxon>Eukaryota</taxon>
        <taxon>Viridiplantae</taxon>
        <taxon>Streptophyta</taxon>
        <taxon>Embryophyta</taxon>
        <taxon>Tracheophyta</taxon>
        <taxon>Spermatophyta</taxon>
        <taxon>Magnoliopsida</taxon>
        <taxon>eudicotyledons</taxon>
        <taxon>Gunneridae</taxon>
        <taxon>Pentapetalae</taxon>
        <taxon>rosids</taxon>
        <taxon>malvids</taxon>
        <taxon>Brassicales</taxon>
        <taxon>Brassicaceae</taxon>
        <taxon>Brassiceae</taxon>
        <taxon>Brassica</taxon>
    </lineage>
</organism>
<reference evidence="1" key="1">
    <citation type="submission" date="2021-01" db="EMBL/GenBank/DDBJ databases">
        <authorList>
            <consortium name="Genoscope - CEA"/>
            <person name="William W."/>
        </authorList>
    </citation>
    <scope>NUCLEOTIDE SEQUENCE</scope>
</reference>
<accession>A0A816L715</accession>
<dbReference type="AlphaFoldDB" id="A0A816L715"/>
<protein>
    <submittedName>
        <fullName evidence="1">(rape) hypothetical protein</fullName>
    </submittedName>
</protein>
<dbReference type="EMBL" id="HG994369">
    <property type="protein sequence ID" value="CAF1932442.1"/>
    <property type="molecule type" value="Genomic_DNA"/>
</dbReference>
<dbReference type="Proteomes" id="UP001295469">
    <property type="component" value="Chromosome C05"/>
</dbReference>
<proteinExistence type="predicted"/>
<sequence length="45" mass="5122">MDLVHLEITMTAEGSTLGVQRLGGREMHDPVVLLLYDFTYSHYPD</sequence>
<feature type="non-terminal residue" evidence="1">
    <location>
        <position position="45"/>
    </location>
</feature>
<evidence type="ECO:0000313" key="1">
    <source>
        <dbReference type="EMBL" id="CAF1932442.1"/>
    </source>
</evidence>